<keyword evidence="3" id="KW-1185">Reference proteome</keyword>
<evidence type="ECO:0000256" key="1">
    <source>
        <dbReference type="SAM" id="MobiDB-lite"/>
    </source>
</evidence>
<organism evidence="2 3">
    <name type="scientific">Stephania japonica</name>
    <dbReference type="NCBI Taxonomy" id="461633"/>
    <lineage>
        <taxon>Eukaryota</taxon>
        <taxon>Viridiplantae</taxon>
        <taxon>Streptophyta</taxon>
        <taxon>Embryophyta</taxon>
        <taxon>Tracheophyta</taxon>
        <taxon>Spermatophyta</taxon>
        <taxon>Magnoliopsida</taxon>
        <taxon>Ranunculales</taxon>
        <taxon>Menispermaceae</taxon>
        <taxon>Menispermoideae</taxon>
        <taxon>Cissampelideae</taxon>
        <taxon>Stephania</taxon>
    </lineage>
</organism>
<comment type="caution">
    <text evidence="2">The sequence shown here is derived from an EMBL/GenBank/DDBJ whole genome shotgun (WGS) entry which is preliminary data.</text>
</comment>
<evidence type="ECO:0008006" key="4">
    <source>
        <dbReference type="Google" id="ProtNLM"/>
    </source>
</evidence>
<dbReference type="EMBL" id="JBBNAE010000008">
    <property type="protein sequence ID" value="KAK9102658.1"/>
    <property type="molecule type" value="Genomic_DNA"/>
</dbReference>
<sequence length="232" mass="26728">MLLKHSITNAKKFFKNTLQTFKSMLSGGYQKLPKTPPFNPFSCSGIGDSKMSHSIRELDNFYTGFTDRWEINSDDDKSMKRKSKSKALLKAEKDPVLLEEDGYGNGSFLKFAKGINLERRDGGEKRARSVHEAKRSTSTERAEAGSAKKVSEEERNYYLVTQRLKELELMDVSNVDHVLDIEEVLHYYSRLTCPAYLDMVDRFFTQIYSEFFLAKSSFNETNNSRRFSSVNM</sequence>
<gene>
    <name evidence="2" type="ORF">Sjap_019912</name>
</gene>
<dbReference type="Proteomes" id="UP001417504">
    <property type="component" value="Unassembled WGS sequence"/>
</dbReference>
<proteinExistence type="predicted"/>
<dbReference type="AlphaFoldDB" id="A0AAP0HV63"/>
<feature type="compositionally biased region" description="Basic and acidic residues" evidence="1">
    <location>
        <begin position="122"/>
        <end position="143"/>
    </location>
</feature>
<reference evidence="2 3" key="1">
    <citation type="submission" date="2024-01" db="EMBL/GenBank/DDBJ databases">
        <title>Genome assemblies of Stephania.</title>
        <authorList>
            <person name="Yang L."/>
        </authorList>
    </citation>
    <scope>NUCLEOTIDE SEQUENCE [LARGE SCALE GENOMIC DNA]</scope>
    <source>
        <strain evidence="2">QJT</strain>
        <tissue evidence="2">Leaf</tissue>
    </source>
</reference>
<protein>
    <recommendedName>
        <fullName evidence="4">OVATE domain-containing protein</fullName>
    </recommendedName>
</protein>
<accession>A0AAP0HV63</accession>
<dbReference type="PANTHER" id="PTHR35461:SF3">
    <property type="entry name" value="OVATE DOMAIN-CONTAINING PROTEIN"/>
    <property type="match status" value="1"/>
</dbReference>
<evidence type="ECO:0000313" key="2">
    <source>
        <dbReference type="EMBL" id="KAK9102658.1"/>
    </source>
</evidence>
<evidence type="ECO:0000313" key="3">
    <source>
        <dbReference type="Proteomes" id="UP001417504"/>
    </source>
</evidence>
<dbReference type="PANTHER" id="PTHR35461">
    <property type="entry name" value="BNAANNG14610D PROTEIN"/>
    <property type="match status" value="1"/>
</dbReference>
<name>A0AAP0HV63_9MAGN</name>
<feature type="region of interest" description="Disordered" evidence="1">
    <location>
        <begin position="122"/>
        <end position="147"/>
    </location>
</feature>